<dbReference type="EMBL" id="BAFK01000006">
    <property type="protein sequence ID" value="GAB58336.1"/>
    <property type="molecule type" value="Genomic_DNA"/>
</dbReference>
<evidence type="ECO:0000259" key="4">
    <source>
        <dbReference type="Pfam" id="PF17836"/>
    </source>
</evidence>
<feature type="site" description="Increases basicity of active site His" evidence="2">
    <location>
        <position position="136"/>
    </location>
</feature>
<dbReference type="STRING" id="562729.RNAN_1308"/>
<feature type="binding site" evidence="3">
    <location>
        <position position="165"/>
    </location>
    <ligand>
        <name>acetyl-CoA</name>
        <dbReference type="ChEBI" id="CHEBI:57288"/>
    </ligand>
</feature>
<dbReference type="Gene3D" id="2.160.10.10">
    <property type="entry name" value="Hexapeptide repeat proteins"/>
    <property type="match status" value="1"/>
</dbReference>
<feature type="binding site" evidence="3">
    <location>
        <position position="144"/>
    </location>
    <ligand>
        <name>acetyl-CoA</name>
        <dbReference type="ChEBI" id="CHEBI:57288"/>
    </ligand>
</feature>
<dbReference type="InterPro" id="IPR041561">
    <property type="entry name" value="PglD_N"/>
</dbReference>
<name>I1DWA8_9GAMM</name>
<sequence>MKTLAIVGASGHGKVVADAALSTGLWHEVVFYDDAWPAKTKNGSSDVIGNTQSLFGLHEKPEVIVAIGNNKIRLAKQRELLSAGFNLATVVHLSAIVSRSAIIKAGTVVMAGAVINADVVVGAACIVNSNAVVEHDCILGDAVHISPGAGLAGGVVVGESSWVGIGASVIQLKRIGKNVMVGAGAAVVNDLPDGVTVVGVPAKIIKS</sequence>
<accession>I1DWA8</accession>
<dbReference type="SUPFAM" id="SSF51161">
    <property type="entry name" value="Trimeric LpxA-like enzymes"/>
    <property type="match status" value="1"/>
</dbReference>
<dbReference type="InterPro" id="IPR020019">
    <property type="entry name" value="AcTrfase_PglD-like"/>
</dbReference>
<dbReference type="AlphaFoldDB" id="I1DWA8"/>
<evidence type="ECO:0000313" key="6">
    <source>
        <dbReference type="Proteomes" id="UP000004374"/>
    </source>
</evidence>
<keyword evidence="6" id="KW-1185">Reference proteome</keyword>
<evidence type="ECO:0000256" key="2">
    <source>
        <dbReference type="PIRSR" id="PIRSR620019-1"/>
    </source>
</evidence>
<feature type="binding site" evidence="3">
    <location>
        <position position="68"/>
    </location>
    <ligand>
        <name>substrate</name>
    </ligand>
</feature>
<comment type="similarity">
    <text evidence="1">Belongs to the transferase hexapeptide repeat family.</text>
</comment>
<evidence type="ECO:0000256" key="3">
    <source>
        <dbReference type="PIRSR" id="PIRSR620019-2"/>
    </source>
</evidence>
<dbReference type="Pfam" id="PF17836">
    <property type="entry name" value="PglD_N"/>
    <property type="match status" value="1"/>
</dbReference>
<evidence type="ECO:0000313" key="5">
    <source>
        <dbReference type="EMBL" id="GAB58336.1"/>
    </source>
</evidence>
<organism evidence="5 6">
    <name type="scientific">Rheinheimera nanhaiensis E407-8</name>
    <dbReference type="NCBI Taxonomy" id="562729"/>
    <lineage>
        <taxon>Bacteria</taxon>
        <taxon>Pseudomonadati</taxon>
        <taxon>Pseudomonadota</taxon>
        <taxon>Gammaproteobacteria</taxon>
        <taxon>Chromatiales</taxon>
        <taxon>Chromatiaceae</taxon>
        <taxon>Rheinheimera</taxon>
    </lineage>
</organism>
<dbReference type="PANTHER" id="PTHR43300:SF7">
    <property type="entry name" value="UDP-N-ACETYLBACILLOSAMINE N-ACETYLTRANSFERASE"/>
    <property type="match status" value="1"/>
</dbReference>
<dbReference type="CDD" id="cd03360">
    <property type="entry name" value="LbH_AT_putative"/>
    <property type="match status" value="1"/>
</dbReference>
<gene>
    <name evidence="5" type="ORF">RNAN_1308</name>
</gene>
<reference evidence="5 6" key="1">
    <citation type="journal article" date="2012" name="J. Bacteriol.">
        <title>Genome Sequence of the Protease-Producing Bacterium Rheinheimera nanhaiensis E407-8T, Isolated from Deep-Sea Sediment of the South China Sea.</title>
        <authorList>
            <person name="Zhang X.-Y."/>
            <person name="Zhang Y.-J."/>
            <person name="Qin Q.-L."/>
            <person name="Xie B.-B."/>
            <person name="Chen X.-L."/>
            <person name="Zhou B.-C."/>
            <person name="Zhang Y.-Z."/>
        </authorList>
    </citation>
    <scope>NUCLEOTIDE SEQUENCE [LARGE SCALE GENOMIC DNA]</scope>
    <source>
        <strain evidence="5 6">E407-8</strain>
    </source>
</reference>
<proteinExistence type="inferred from homology"/>
<dbReference type="Gene3D" id="3.40.50.20">
    <property type="match status" value="1"/>
</dbReference>
<protein>
    <submittedName>
        <fullName evidence="5">Pilin glycosylation protein</fullName>
    </submittedName>
</protein>
<dbReference type="OrthoDB" id="9800846at2"/>
<dbReference type="PANTHER" id="PTHR43300">
    <property type="entry name" value="ACETYLTRANSFERASE"/>
    <property type="match status" value="1"/>
</dbReference>
<evidence type="ECO:0000256" key="1">
    <source>
        <dbReference type="ARBA" id="ARBA00007274"/>
    </source>
</evidence>
<dbReference type="InterPro" id="IPR050179">
    <property type="entry name" value="Trans_hexapeptide_repeat"/>
</dbReference>
<dbReference type="NCBIfam" id="TIGR03570">
    <property type="entry name" value="NeuD_NnaD"/>
    <property type="match status" value="1"/>
</dbReference>
<feature type="domain" description="PglD N-terminal" evidence="4">
    <location>
        <begin position="4"/>
        <end position="77"/>
    </location>
</feature>
<feature type="binding site" evidence="3">
    <location>
        <begin position="10"/>
        <end position="12"/>
    </location>
    <ligand>
        <name>substrate</name>
    </ligand>
</feature>
<dbReference type="RefSeq" id="WP_008219940.1">
    <property type="nucleotide sequence ID" value="NZ_BAFK01000006.1"/>
</dbReference>
<dbReference type="Proteomes" id="UP000004374">
    <property type="component" value="Unassembled WGS sequence"/>
</dbReference>
<comment type="caution">
    <text evidence="5">The sequence shown here is derived from an EMBL/GenBank/DDBJ whole genome shotgun (WGS) entry which is preliminary data.</text>
</comment>
<feature type="active site" description="Proton acceptor" evidence="2">
    <location>
        <position position="135"/>
    </location>
</feature>
<dbReference type="InterPro" id="IPR011004">
    <property type="entry name" value="Trimer_LpxA-like_sf"/>
</dbReference>